<dbReference type="NCBIfam" id="TIGR01930">
    <property type="entry name" value="AcCoA-C-Actrans"/>
    <property type="match status" value="1"/>
</dbReference>
<dbReference type="Proteomes" id="UP001596099">
    <property type="component" value="Unassembled WGS sequence"/>
</dbReference>
<keyword evidence="4" id="KW-0012">Acyltransferase</keyword>
<dbReference type="PANTHER" id="PTHR43365">
    <property type="entry name" value="BLR7806 PROTEIN"/>
    <property type="match status" value="1"/>
</dbReference>
<proteinExistence type="inferred from homology"/>
<keyword evidence="2" id="KW-0808">Transferase</keyword>
<dbReference type="InterPro" id="IPR020617">
    <property type="entry name" value="Thiolase_C"/>
</dbReference>
<evidence type="ECO:0000313" key="8">
    <source>
        <dbReference type="Proteomes" id="UP001596099"/>
    </source>
</evidence>
<evidence type="ECO:0000259" key="5">
    <source>
        <dbReference type="Pfam" id="PF00108"/>
    </source>
</evidence>
<keyword evidence="8" id="KW-1185">Reference proteome</keyword>
<dbReference type="InterPro" id="IPR020613">
    <property type="entry name" value="Thiolase_CS"/>
</dbReference>
<dbReference type="InterPro" id="IPR020610">
    <property type="entry name" value="Thiolase_AS"/>
</dbReference>
<dbReference type="AlphaFoldDB" id="A0ABD5RSH7"/>
<dbReference type="GO" id="GO:0008299">
    <property type="term" value="P:isoprenoid biosynthetic process"/>
    <property type="evidence" value="ECO:0007669"/>
    <property type="project" value="UniProtKB-KW"/>
</dbReference>
<reference evidence="7 8" key="1">
    <citation type="journal article" date="2019" name="Int. J. Syst. Evol. Microbiol.">
        <title>The Global Catalogue of Microorganisms (GCM) 10K type strain sequencing project: providing services to taxonomists for standard genome sequencing and annotation.</title>
        <authorList>
            <consortium name="The Broad Institute Genomics Platform"/>
            <consortium name="The Broad Institute Genome Sequencing Center for Infectious Disease"/>
            <person name="Wu L."/>
            <person name="Ma J."/>
        </authorList>
    </citation>
    <scope>NUCLEOTIDE SEQUENCE [LARGE SCALE GENOMIC DNA]</scope>
    <source>
        <strain evidence="7 8">CGMCC 1.12543</strain>
    </source>
</reference>
<protein>
    <submittedName>
        <fullName evidence="7">Thiolase family protein</fullName>
    </submittedName>
</protein>
<dbReference type="Pfam" id="PF02803">
    <property type="entry name" value="Thiolase_C"/>
    <property type="match status" value="1"/>
</dbReference>
<evidence type="ECO:0000259" key="6">
    <source>
        <dbReference type="Pfam" id="PF02803"/>
    </source>
</evidence>
<dbReference type="RefSeq" id="WP_247420330.1">
    <property type="nucleotide sequence ID" value="NZ_JALLGW010000003.1"/>
</dbReference>
<dbReference type="PROSITE" id="PS00737">
    <property type="entry name" value="THIOLASE_2"/>
    <property type="match status" value="1"/>
</dbReference>
<sequence length="383" mass="40746">MQDAYIVDAIRTPFGKRDGSFRDTHPQDLAAAPLNALERRNGFSGPDDIEDVVYGCVTPTDEQANNIARLAPMVAGWGDDVPGVQLDRMCGSGQQAVNFAAGQVRAGFHDVLVAGGVEHMTRVPMGSAGSSITDTYFEHFDELTTQGEGAERIAANGGFTRDDLDGIAVDSQHRWGDAAKSGKYDEQVVPVEVELDGEHVVVEEDEHPRPETDTETLGGIPLAFREEGNGVIHAGNSSGIVDGSAATLVASGDACEEHGWEPKARIVDTHVVGVDPVTMLRGPIPATNELLEQNDLTVDDIDRFEVNEAFASVVAAWLEETGADWDRTNVWGGAIAHGHPLGATGAALLGKLPYQLEECDGKYGISTMCIGFGQGIATLVERV</sequence>
<evidence type="ECO:0000256" key="4">
    <source>
        <dbReference type="ARBA" id="ARBA00023315"/>
    </source>
</evidence>
<evidence type="ECO:0000256" key="1">
    <source>
        <dbReference type="ARBA" id="ARBA00010982"/>
    </source>
</evidence>
<dbReference type="Gene3D" id="3.40.47.10">
    <property type="match status" value="2"/>
</dbReference>
<dbReference type="InterPro" id="IPR002155">
    <property type="entry name" value="Thiolase"/>
</dbReference>
<comment type="similarity">
    <text evidence="1">Belongs to the thiolase-like superfamily. Thiolase family.</text>
</comment>
<dbReference type="CDD" id="cd00751">
    <property type="entry name" value="thiolase"/>
    <property type="match status" value="1"/>
</dbReference>
<name>A0ABD5RSH7_9EURY</name>
<comment type="caution">
    <text evidence="7">The sequence shown here is derived from an EMBL/GenBank/DDBJ whole genome shotgun (WGS) entry which is preliminary data.</text>
</comment>
<dbReference type="Pfam" id="PF00108">
    <property type="entry name" value="Thiolase_N"/>
    <property type="match status" value="1"/>
</dbReference>
<dbReference type="InterPro" id="IPR020616">
    <property type="entry name" value="Thiolase_N"/>
</dbReference>
<organism evidence="7 8">
    <name type="scientific">Halomarina salina</name>
    <dbReference type="NCBI Taxonomy" id="1872699"/>
    <lineage>
        <taxon>Archaea</taxon>
        <taxon>Methanobacteriati</taxon>
        <taxon>Methanobacteriota</taxon>
        <taxon>Stenosarchaea group</taxon>
        <taxon>Halobacteria</taxon>
        <taxon>Halobacteriales</taxon>
        <taxon>Natronomonadaceae</taxon>
        <taxon>Halomarina</taxon>
    </lineage>
</organism>
<evidence type="ECO:0000256" key="3">
    <source>
        <dbReference type="ARBA" id="ARBA00023229"/>
    </source>
</evidence>
<dbReference type="InterPro" id="IPR016039">
    <property type="entry name" value="Thiolase-like"/>
</dbReference>
<keyword evidence="3" id="KW-0414">Isoprene biosynthesis</keyword>
<accession>A0ABD5RSH7</accession>
<gene>
    <name evidence="7" type="ORF">ACFPYI_19355</name>
</gene>
<dbReference type="PROSITE" id="PS00099">
    <property type="entry name" value="THIOLASE_3"/>
    <property type="match status" value="1"/>
</dbReference>
<evidence type="ECO:0000313" key="7">
    <source>
        <dbReference type="EMBL" id="MFC5973492.1"/>
    </source>
</evidence>
<dbReference type="PIRSF" id="PIRSF000429">
    <property type="entry name" value="Ac-CoA_Ac_transf"/>
    <property type="match status" value="1"/>
</dbReference>
<feature type="domain" description="Thiolase C-terminal" evidence="6">
    <location>
        <begin position="261"/>
        <end position="382"/>
    </location>
</feature>
<evidence type="ECO:0000256" key="2">
    <source>
        <dbReference type="ARBA" id="ARBA00022679"/>
    </source>
</evidence>
<dbReference type="EMBL" id="JBHSQH010000002">
    <property type="protein sequence ID" value="MFC5973492.1"/>
    <property type="molecule type" value="Genomic_DNA"/>
</dbReference>
<dbReference type="SUPFAM" id="SSF53901">
    <property type="entry name" value="Thiolase-like"/>
    <property type="match status" value="2"/>
</dbReference>
<dbReference type="GO" id="GO:0016746">
    <property type="term" value="F:acyltransferase activity"/>
    <property type="evidence" value="ECO:0007669"/>
    <property type="project" value="UniProtKB-KW"/>
</dbReference>
<dbReference type="PANTHER" id="PTHR43365:SF1">
    <property type="entry name" value="ACETYL-COA C-ACYLTRANSFERASE"/>
    <property type="match status" value="1"/>
</dbReference>
<feature type="domain" description="Thiolase N-terminal" evidence="5">
    <location>
        <begin position="5"/>
        <end position="251"/>
    </location>
</feature>